<gene>
    <name evidence="1" type="ORF">M9H77_31632</name>
</gene>
<dbReference type="EMBL" id="CM044707">
    <property type="protein sequence ID" value="KAI5654445.1"/>
    <property type="molecule type" value="Genomic_DNA"/>
</dbReference>
<name>A0ACC0A0L0_CATRO</name>
<dbReference type="Proteomes" id="UP001060085">
    <property type="component" value="Linkage Group LG07"/>
</dbReference>
<organism evidence="1 2">
    <name type="scientific">Catharanthus roseus</name>
    <name type="common">Madagascar periwinkle</name>
    <name type="synonym">Vinca rosea</name>
    <dbReference type="NCBI Taxonomy" id="4058"/>
    <lineage>
        <taxon>Eukaryota</taxon>
        <taxon>Viridiplantae</taxon>
        <taxon>Streptophyta</taxon>
        <taxon>Embryophyta</taxon>
        <taxon>Tracheophyta</taxon>
        <taxon>Spermatophyta</taxon>
        <taxon>Magnoliopsida</taxon>
        <taxon>eudicotyledons</taxon>
        <taxon>Gunneridae</taxon>
        <taxon>Pentapetalae</taxon>
        <taxon>asterids</taxon>
        <taxon>lamiids</taxon>
        <taxon>Gentianales</taxon>
        <taxon>Apocynaceae</taxon>
        <taxon>Rauvolfioideae</taxon>
        <taxon>Vinceae</taxon>
        <taxon>Catharanthinae</taxon>
        <taxon>Catharanthus</taxon>
    </lineage>
</organism>
<comment type="caution">
    <text evidence="1">The sequence shown here is derived from an EMBL/GenBank/DDBJ whole genome shotgun (WGS) entry which is preliminary data.</text>
</comment>
<proteinExistence type="predicted"/>
<evidence type="ECO:0000313" key="1">
    <source>
        <dbReference type="EMBL" id="KAI5654445.1"/>
    </source>
</evidence>
<protein>
    <submittedName>
        <fullName evidence="1">Uncharacterized protein</fullName>
    </submittedName>
</protein>
<accession>A0ACC0A0L0</accession>
<reference evidence="2" key="1">
    <citation type="journal article" date="2023" name="Nat. Plants">
        <title>Single-cell RNA sequencing provides a high-resolution roadmap for understanding the multicellular compartmentation of specialized metabolism.</title>
        <authorList>
            <person name="Sun S."/>
            <person name="Shen X."/>
            <person name="Li Y."/>
            <person name="Li Y."/>
            <person name="Wang S."/>
            <person name="Li R."/>
            <person name="Zhang H."/>
            <person name="Shen G."/>
            <person name="Guo B."/>
            <person name="Wei J."/>
            <person name="Xu J."/>
            <person name="St-Pierre B."/>
            <person name="Chen S."/>
            <person name="Sun C."/>
        </authorList>
    </citation>
    <scope>NUCLEOTIDE SEQUENCE [LARGE SCALE GENOMIC DNA]</scope>
</reference>
<keyword evidence="2" id="KW-1185">Reference proteome</keyword>
<sequence length="175" mass="19956">MGLTLLKLAQARGLDLNENNFFLNLKLQAYVDYLILSSSLIFLSQTAATFFLTTPRRPDITSRRHAHPPAFTLYDNRHLCTTALCRTHVTHYVLCNCNFVQLISIIATPIQVKHLTSERLSLDPTLLSRNHKTKQLGNDDEETMVSRLKESLFSKADSNFLNVSEDEDDEDDVEE</sequence>
<evidence type="ECO:0000313" key="2">
    <source>
        <dbReference type="Proteomes" id="UP001060085"/>
    </source>
</evidence>